<dbReference type="OrthoDB" id="9778389at2"/>
<name>A0A0A2TCI7_9BACI</name>
<comment type="subcellular location">
    <subcellularLocation>
        <location evidence="1">Cell membrane</location>
        <topology evidence="1">Multi-pass membrane protein</topology>
    </subcellularLocation>
</comment>
<gene>
    <name evidence="8" type="ORF">N782_14010</name>
</gene>
<evidence type="ECO:0000256" key="3">
    <source>
        <dbReference type="ARBA" id="ARBA00022692"/>
    </source>
</evidence>
<dbReference type="GO" id="GO:0022857">
    <property type="term" value="F:transmembrane transporter activity"/>
    <property type="evidence" value="ECO:0007669"/>
    <property type="project" value="InterPro"/>
</dbReference>
<dbReference type="eggNOG" id="COG4120">
    <property type="taxonomic scope" value="Bacteria"/>
</dbReference>
<keyword evidence="5 7" id="KW-0472">Membrane</keyword>
<accession>A0A0A2TCI7</accession>
<comment type="caution">
    <text evidence="8">The sequence shown here is derived from an EMBL/GenBank/DDBJ whole genome shotgun (WGS) entry which is preliminary data.</text>
</comment>
<feature type="region of interest" description="Disordered" evidence="6">
    <location>
        <begin position="316"/>
        <end position="339"/>
    </location>
</feature>
<evidence type="ECO:0000256" key="5">
    <source>
        <dbReference type="ARBA" id="ARBA00023136"/>
    </source>
</evidence>
<protein>
    <submittedName>
        <fullName evidence="8">ABC transporter permease</fullName>
    </submittedName>
</protein>
<dbReference type="Proteomes" id="UP000030147">
    <property type="component" value="Unassembled WGS sequence"/>
</dbReference>
<evidence type="ECO:0000313" key="8">
    <source>
        <dbReference type="EMBL" id="KGP72138.1"/>
    </source>
</evidence>
<evidence type="ECO:0000256" key="4">
    <source>
        <dbReference type="ARBA" id="ARBA00022989"/>
    </source>
</evidence>
<dbReference type="CDD" id="cd06574">
    <property type="entry name" value="TM_PBP1_branched-chain-AA_like"/>
    <property type="match status" value="1"/>
</dbReference>
<dbReference type="PANTHER" id="PTHR32196:SF69">
    <property type="entry name" value="BRANCHED-CHAIN AMINO ACID TRANSPORT SYSTEM, PERMEASE PROTEIN"/>
    <property type="match status" value="1"/>
</dbReference>
<dbReference type="AlphaFoldDB" id="A0A0A2TCI7"/>
<dbReference type="STRING" id="1385514.N782_14010"/>
<feature type="transmembrane region" description="Helical" evidence="7">
    <location>
        <begin position="229"/>
        <end position="246"/>
    </location>
</feature>
<feature type="transmembrane region" description="Helical" evidence="7">
    <location>
        <begin position="258"/>
        <end position="277"/>
    </location>
</feature>
<keyword evidence="2" id="KW-1003">Cell membrane</keyword>
<keyword evidence="3 7" id="KW-0812">Transmembrane</keyword>
<keyword evidence="9" id="KW-1185">Reference proteome</keyword>
<evidence type="ECO:0000313" key="9">
    <source>
        <dbReference type="Proteomes" id="UP000030147"/>
    </source>
</evidence>
<feature type="transmembrane region" description="Helical" evidence="7">
    <location>
        <begin position="141"/>
        <end position="165"/>
    </location>
</feature>
<reference evidence="8 9" key="1">
    <citation type="journal article" date="2015" name="Stand. Genomic Sci.">
        <title>High quality draft genome sequence of the moderately halophilic bacterium Pontibacillus yanchengensis Y32(T) and comparison among Pontibacillus genomes.</title>
        <authorList>
            <person name="Huang J."/>
            <person name="Qiao Z.X."/>
            <person name="Tang J.W."/>
            <person name="Wang G."/>
        </authorList>
    </citation>
    <scope>NUCLEOTIDE SEQUENCE [LARGE SCALE GENOMIC DNA]</scope>
    <source>
        <strain evidence="8 9">Y32</strain>
    </source>
</reference>
<evidence type="ECO:0000256" key="6">
    <source>
        <dbReference type="SAM" id="MobiDB-lite"/>
    </source>
</evidence>
<dbReference type="RefSeq" id="WP_036820931.1">
    <property type="nucleotide sequence ID" value="NZ_AVBF01000037.1"/>
</dbReference>
<dbReference type="PANTHER" id="PTHR32196">
    <property type="entry name" value="ABC TRANSPORTER PERMEASE PROTEIN YPHD-RELATED-RELATED"/>
    <property type="match status" value="1"/>
</dbReference>
<dbReference type="GO" id="GO:0005886">
    <property type="term" value="C:plasma membrane"/>
    <property type="evidence" value="ECO:0007669"/>
    <property type="project" value="UniProtKB-SubCell"/>
</dbReference>
<feature type="transmembrane region" description="Helical" evidence="7">
    <location>
        <begin position="201"/>
        <end position="223"/>
    </location>
</feature>
<proteinExistence type="predicted"/>
<dbReference type="InterPro" id="IPR001851">
    <property type="entry name" value="ABC_transp_permease"/>
</dbReference>
<sequence length="339" mass="35969">MVSALFGAMESGLIYAIMALGVYLTFRILDFPDLTVDGSFVTGGAVTSVMIVSGISPVLATIAGGAAGFLAGCVTGLLHTKGKINSLLAGILMMIALYSINLRIMGRPNIPLLNETTALNQGRSLWDAMQLDSIISSPLKAIGLSSFLPTSFFILVSIGIVVIIVKKALDWFLHTDNGLALRATGDNAKMVKSFSANTSNYVIFGLGLSNALVAFSGSLIVQYNGFADVGLGIGMIIVGLASVIIGEGIFGKKSIARTTLAVVLGAIVYRVILAVAMQLEFVKASDLKLITAIIVTGALVLPNMWSSWRERSERMKKQKAMQQSLDEERRNEVATAQTD</sequence>
<evidence type="ECO:0000256" key="1">
    <source>
        <dbReference type="ARBA" id="ARBA00004651"/>
    </source>
</evidence>
<organism evidence="8 9">
    <name type="scientific">Pontibacillus yanchengensis Y32</name>
    <dbReference type="NCBI Taxonomy" id="1385514"/>
    <lineage>
        <taxon>Bacteria</taxon>
        <taxon>Bacillati</taxon>
        <taxon>Bacillota</taxon>
        <taxon>Bacilli</taxon>
        <taxon>Bacillales</taxon>
        <taxon>Bacillaceae</taxon>
        <taxon>Pontibacillus</taxon>
    </lineage>
</organism>
<feature type="transmembrane region" description="Helical" evidence="7">
    <location>
        <begin position="86"/>
        <end position="104"/>
    </location>
</feature>
<evidence type="ECO:0000256" key="2">
    <source>
        <dbReference type="ARBA" id="ARBA00022475"/>
    </source>
</evidence>
<feature type="transmembrane region" description="Helical" evidence="7">
    <location>
        <begin position="49"/>
        <end position="74"/>
    </location>
</feature>
<dbReference type="EMBL" id="AVBF01000037">
    <property type="protein sequence ID" value="KGP72138.1"/>
    <property type="molecule type" value="Genomic_DNA"/>
</dbReference>
<evidence type="ECO:0000256" key="7">
    <source>
        <dbReference type="SAM" id="Phobius"/>
    </source>
</evidence>
<keyword evidence="4 7" id="KW-1133">Transmembrane helix</keyword>
<dbReference type="Pfam" id="PF02653">
    <property type="entry name" value="BPD_transp_2"/>
    <property type="match status" value="1"/>
</dbReference>
<feature type="transmembrane region" description="Helical" evidence="7">
    <location>
        <begin position="289"/>
        <end position="308"/>
    </location>
</feature>
<feature type="transmembrane region" description="Helical" evidence="7">
    <location>
        <begin position="12"/>
        <end position="29"/>
    </location>
</feature>